<reference evidence="3" key="1">
    <citation type="submission" date="2023-10" db="EMBL/GenBank/DDBJ databases">
        <authorList>
            <person name="Chen Y."/>
            <person name="Shah S."/>
            <person name="Dougan E. K."/>
            <person name="Thang M."/>
            <person name="Chan C."/>
        </authorList>
    </citation>
    <scope>NUCLEOTIDE SEQUENCE [LARGE SCALE GENOMIC DNA]</scope>
</reference>
<keyword evidence="4" id="KW-1185">Reference proteome</keyword>
<comment type="caution">
    <text evidence="3">The sequence shown here is derived from an EMBL/GenBank/DDBJ whole genome shotgun (WGS) entry which is preliminary data.</text>
</comment>
<gene>
    <name evidence="3" type="ORF">PCOR1329_LOCUS34447</name>
</gene>
<feature type="domain" description="DUF218" evidence="2">
    <location>
        <begin position="106"/>
        <end position="221"/>
    </location>
</feature>
<dbReference type="CDD" id="cd06259">
    <property type="entry name" value="YdcF-like"/>
    <property type="match status" value="1"/>
</dbReference>
<dbReference type="Gene3D" id="3.40.50.620">
    <property type="entry name" value="HUPs"/>
    <property type="match status" value="1"/>
</dbReference>
<feature type="compositionally biased region" description="Basic and acidic residues" evidence="1">
    <location>
        <begin position="381"/>
        <end position="392"/>
    </location>
</feature>
<accession>A0ABN9T0R3</accession>
<evidence type="ECO:0000256" key="1">
    <source>
        <dbReference type="SAM" id="MobiDB-lite"/>
    </source>
</evidence>
<protein>
    <recommendedName>
        <fullName evidence="2">DUF218 domain-containing protein</fullName>
    </recommendedName>
</protein>
<dbReference type="PANTHER" id="PTHR30336">
    <property type="entry name" value="INNER MEMBRANE PROTEIN, PROBABLE PERMEASE"/>
    <property type="match status" value="1"/>
</dbReference>
<dbReference type="Pfam" id="PF02698">
    <property type="entry name" value="DUF218"/>
    <property type="match status" value="1"/>
</dbReference>
<name>A0ABN9T0R3_9DINO</name>
<dbReference type="PANTHER" id="PTHR30336:SF20">
    <property type="entry name" value="DUF218 DOMAIN-CONTAINING PROTEIN"/>
    <property type="match status" value="1"/>
</dbReference>
<evidence type="ECO:0000313" key="4">
    <source>
        <dbReference type="Proteomes" id="UP001189429"/>
    </source>
</evidence>
<feature type="region of interest" description="Disordered" evidence="1">
    <location>
        <begin position="369"/>
        <end position="392"/>
    </location>
</feature>
<proteinExistence type="predicted"/>
<dbReference type="Proteomes" id="UP001189429">
    <property type="component" value="Unassembled WGS sequence"/>
</dbReference>
<feature type="region of interest" description="Disordered" evidence="1">
    <location>
        <begin position="1"/>
        <end position="37"/>
    </location>
</feature>
<dbReference type="EMBL" id="CAUYUJ010014229">
    <property type="protein sequence ID" value="CAK0838507.1"/>
    <property type="molecule type" value="Genomic_DNA"/>
</dbReference>
<sequence length="392" mass="42322">MARADPPGRTGHDDPEPGVERQGLLPRRGRAAGGPGPPRGRLAVLAVLSVALVAGVASVAARRGAAPPPGPERAALGATVGLLDWGHMAKVPPWLSSIEEGAEKAVAIVLGQSLKPDGTASQLLVDRATKAKELLDNGTVEALIVSGGDPKGTGHTEASAMAKVLTDLGIPKEKIILESQAFTTAENAWFALRWIPKGTGQFYIVTSEFHMPRARYTIDAVFSHFYRMVEETYKDDPSWKDKARRYPRLTIREVPTASFCGNSSSNLDGNLTDGWTPIKGDVSDLSLARRAADEFWYIGSKRVDDDLFGRSEQQMLWPVQIDVTQDPDNTANFNSALAAAMNVHRALCVCTSPPEGKGSEVDYPLRLPASTQFPDGVQADDWERVRSSCEPR</sequence>
<evidence type="ECO:0000259" key="2">
    <source>
        <dbReference type="Pfam" id="PF02698"/>
    </source>
</evidence>
<organism evidence="3 4">
    <name type="scientific">Prorocentrum cordatum</name>
    <dbReference type="NCBI Taxonomy" id="2364126"/>
    <lineage>
        <taxon>Eukaryota</taxon>
        <taxon>Sar</taxon>
        <taxon>Alveolata</taxon>
        <taxon>Dinophyceae</taxon>
        <taxon>Prorocentrales</taxon>
        <taxon>Prorocentraceae</taxon>
        <taxon>Prorocentrum</taxon>
    </lineage>
</organism>
<dbReference type="InterPro" id="IPR014729">
    <property type="entry name" value="Rossmann-like_a/b/a_fold"/>
</dbReference>
<dbReference type="InterPro" id="IPR003848">
    <property type="entry name" value="DUF218"/>
</dbReference>
<dbReference type="InterPro" id="IPR051599">
    <property type="entry name" value="Cell_Envelope_Assoc"/>
</dbReference>
<feature type="compositionally biased region" description="Basic and acidic residues" evidence="1">
    <location>
        <begin position="10"/>
        <end position="19"/>
    </location>
</feature>
<evidence type="ECO:0000313" key="3">
    <source>
        <dbReference type="EMBL" id="CAK0838507.1"/>
    </source>
</evidence>